<accession>A0ABU7ZMJ9</accession>
<evidence type="ECO:0008006" key="3">
    <source>
        <dbReference type="Google" id="ProtNLM"/>
    </source>
</evidence>
<evidence type="ECO:0000313" key="2">
    <source>
        <dbReference type="Proteomes" id="UP001380822"/>
    </source>
</evidence>
<dbReference type="RefSeq" id="WP_334250969.1">
    <property type="nucleotide sequence ID" value="NZ_JBAKBE010000004.1"/>
</dbReference>
<sequence length="108" mass="12062">MRRFDAAVYATSADNWPDVENLRQCPEKRRFAPLSGLSEKTYFRELVNQFSKPVDIVCALTKFLVARRAFLINQSGRRVPPVSDVAGRGRFLAARILEASSGGNLTCV</sequence>
<proteinExistence type="predicted"/>
<reference evidence="1 2" key="1">
    <citation type="submission" date="2024-02" db="EMBL/GenBank/DDBJ databases">
        <title>A new putative Pannonibacter species isolated from two cases of bloodstream infections in paediatric patients.</title>
        <authorList>
            <person name="Castellana S."/>
            <person name="De Laurentiis V."/>
            <person name="Grassi M."/>
            <person name="De Leonardis F."/>
            <person name="Mosca A."/>
            <person name="De Carlo C."/>
            <person name="Sparapano E."/>
            <person name="Ronga L."/>
            <person name="Santacroce L."/>
            <person name="Chironna M."/>
            <person name="De Robertis A."/>
            <person name="Bianco A."/>
            <person name="Del Sambro L."/>
            <person name="Capozzi L."/>
            <person name="Parisi A."/>
        </authorList>
    </citation>
    <scope>NUCLEOTIDE SEQUENCE [LARGE SCALE GENOMIC DNA]</scope>
    <source>
        <strain evidence="1 2">Pt2</strain>
    </source>
</reference>
<dbReference type="Proteomes" id="UP001380822">
    <property type="component" value="Unassembled WGS sequence"/>
</dbReference>
<keyword evidence="2" id="KW-1185">Reference proteome</keyword>
<gene>
    <name evidence="1" type="ORF">V6L76_09100</name>
</gene>
<protein>
    <recommendedName>
        <fullName evidence="3">Transposase</fullName>
    </recommendedName>
</protein>
<comment type="caution">
    <text evidence="1">The sequence shown here is derived from an EMBL/GenBank/DDBJ whole genome shotgun (WGS) entry which is preliminary data.</text>
</comment>
<dbReference type="EMBL" id="JBAKBE010000004">
    <property type="protein sequence ID" value="MEH0096410.1"/>
    <property type="molecule type" value="Genomic_DNA"/>
</dbReference>
<evidence type="ECO:0000313" key="1">
    <source>
        <dbReference type="EMBL" id="MEH0096410.1"/>
    </source>
</evidence>
<name>A0ABU7ZMJ9_9HYPH</name>
<organism evidence="1 2">
    <name type="scientific">Pannonibacter anstelovis</name>
    <dbReference type="NCBI Taxonomy" id="3121537"/>
    <lineage>
        <taxon>Bacteria</taxon>
        <taxon>Pseudomonadati</taxon>
        <taxon>Pseudomonadota</taxon>
        <taxon>Alphaproteobacteria</taxon>
        <taxon>Hyphomicrobiales</taxon>
        <taxon>Stappiaceae</taxon>
        <taxon>Pannonibacter</taxon>
    </lineage>
</organism>